<comment type="caution">
    <text evidence="1">The sequence shown here is derived from an EMBL/GenBank/DDBJ whole genome shotgun (WGS) entry which is preliminary data.</text>
</comment>
<reference evidence="1 2" key="1">
    <citation type="submission" date="2018-05" db="EMBL/GenBank/DDBJ databases">
        <title>Genomic Encyclopedia of Type Strains, Phase III (KMG-III): the genomes of soil and plant-associated and newly described type strains.</title>
        <authorList>
            <person name="Whitman W."/>
        </authorList>
    </citation>
    <scope>NUCLEOTIDE SEQUENCE [LARGE SCALE GENOMIC DNA]</scope>
    <source>
        <strain evidence="1 2">CECT 5696</strain>
    </source>
</reference>
<dbReference type="SUPFAM" id="SSF52540">
    <property type="entry name" value="P-loop containing nucleoside triphosphate hydrolases"/>
    <property type="match status" value="1"/>
</dbReference>
<dbReference type="Proteomes" id="UP000246635">
    <property type="component" value="Unassembled WGS sequence"/>
</dbReference>
<dbReference type="Gene3D" id="3.40.50.300">
    <property type="entry name" value="P-loop containing nucleotide triphosphate hydrolases"/>
    <property type="match status" value="1"/>
</dbReference>
<dbReference type="RefSeq" id="WP_110044504.1">
    <property type="nucleotide sequence ID" value="NZ_CP054613.1"/>
</dbReference>
<sequence length="163" mass="19385">MRKIYIIGIVASGKTTLAKRLSKQLNIPWHELDCVVYHQSDEGRYKRTPEKQQEVIADIDQSSDGWIFEGVDRSSYRCLYEMADTIIVLDPPLWKRRYRIFARYVKQQIGIEKCHYKSDLKMLRNMYQWTNDFERNRAEFEARLKPYQGKIMRVADSKELGLG</sequence>
<dbReference type="OrthoDB" id="1201990at2"/>
<dbReference type="InterPro" id="IPR027417">
    <property type="entry name" value="P-loop_NTPase"/>
</dbReference>
<dbReference type="AlphaFoldDB" id="A0A2V2YTN6"/>
<keyword evidence="1" id="KW-0418">Kinase</keyword>
<gene>
    <name evidence="1" type="ORF">DFQ01_10996</name>
</gene>
<name>A0A2V2YTN6_9BACL</name>
<evidence type="ECO:0000313" key="1">
    <source>
        <dbReference type="EMBL" id="PWW02471.1"/>
    </source>
</evidence>
<accession>A0A2V2YTN6</accession>
<dbReference type="InterPro" id="IPR052922">
    <property type="entry name" value="Cytidylate_Kinase-2"/>
</dbReference>
<proteinExistence type="predicted"/>
<keyword evidence="1" id="KW-0808">Transferase</keyword>
<organism evidence="1 2">
    <name type="scientific">Paenibacillus cellulosilyticus</name>
    <dbReference type="NCBI Taxonomy" id="375489"/>
    <lineage>
        <taxon>Bacteria</taxon>
        <taxon>Bacillati</taxon>
        <taxon>Bacillota</taxon>
        <taxon>Bacilli</taxon>
        <taxon>Bacillales</taxon>
        <taxon>Paenibacillaceae</taxon>
        <taxon>Paenibacillus</taxon>
    </lineage>
</organism>
<dbReference type="PANTHER" id="PTHR37816:SF2">
    <property type="entry name" value="DNA TOPOLOGY MODULATION PROTEIN FLAR-RELATED PROTEIN"/>
    <property type="match status" value="1"/>
</dbReference>
<dbReference type="PANTHER" id="PTHR37816">
    <property type="entry name" value="YALI0E33011P"/>
    <property type="match status" value="1"/>
</dbReference>
<dbReference type="GO" id="GO:0016301">
    <property type="term" value="F:kinase activity"/>
    <property type="evidence" value="ECO:0007669"/>
    <property type="project" value="UniProtKB-KW"/>
</dbReference>
<protein>
    <submittedName>
        <fullName evidence="1">Adenylate kinase family enzyme</fullName>
    </submittedName>
</protein>
<keyword evidence="2" id="KW-1185">Reference proteome</keyword>
<dbReference type="EMBL" id="QGTQ01000009">
    <property type="protein sequence ID" value="PWW02471.1"/>
    <property type="molecule type" value="Genomic_DNA"/>
</dbReference>
<evidence type="ECO:0000313" key="2">
    <source>
        <dbReference type="Proteomes" id="UP000246635"/>
    </source>
</evidence>